<keyword evidence="3" id="KW-0812">Transmembrane</keyword>
<dbReference type="GO" id="GO:0052650">
    <property type="term" value="F:all-trans-retinol dehydrogenase (NADP+) activity"/>
    <property type="evidence" value="ECO:0007669"/>
    <property type="project" value="UniProtKB-ARBA"/>
</dbReference>
<name>A0ABD2X7P7_9HYME</name>
<sequence>MVKQMGGWKSDFVAQGYIDISMYNRNKIFQSLTHAATSKASSRSREMLTAENEMRSCPVPSTSAQKERQVLDDTAAASALLVAEDEIVSAEILKEFFVDENSFDAVTCVHENFTETLQLEEFTTTRGKNLNVDERSTSKKTPFFVKKPVKLIFNEAKNENSSASKIVGNSASKRKSNATEETMRTAHESNKVKRLFSRVTPIPRIACEYFMLSAKVSMSILLAVLRLLVPPSKKSLLGETVLITKAGHGVGRELALQLAPLGCIVICWDTDVDANRSTMNLISKNGGEVYGFAVDVSKRSDILEAIRMMRKAGIGDVSILINTAEVGGGARRALLEHDDKDIRKIFDVNVMSQFWTIQSVLPSMLLNKKGHIVSVTGVCGLYGLADRVPFCSSKFAARGLIEALSEELRLTGQRSMIQFTNVYPFCVSAKLSAQNSFRFPFVFGIVSPECAAKEIIRAIQRNYEECTIPRSLMYFTSIDKILPKKTVTIMKDFITRNERQ</sequence>
<evidence type="ECO:0000256" key="10">
    <source>
        <dbReference type="ARBA" id="ARBA00068717"/>
    </source>
</evidence>
<feature type="compositionally biased region" description="Basic and acidic residues" evidence="12">
    <location>
        <begin position="177"/>
        <end position="186"/>
    </location>
</feature>
<keyword evidence="4" id="KW-0521">NADP</keyword>
<dbReference type="GO" id="GO:0016020">
    <property type="term" value="C:membrane"/>
    <property type="evidence" value="ECO:0007669"/>
    <property type="project" value="UniProtKB-SubCell"/>
</dbReference>
<comment type="similarity">
    <text evidence="2">Belongs to the short-chain dehydrogenases/reductases (SDR) family.</text>
</comment>
<evidence type="ECO:0000256" key="12">
    <source>
        <dbReference type="SAM" id="MobiDB-lite"/>
    </source>
</evidence>
<organism evidence="13 14">
    <name type="scientific">Trichogramma kaykai</name>
    <dbReference type="NCBI Taxonomy" id="54128"/>
    <lineage>
        <taxon>Eukaryota</taxon>
        <taxon>Metazoa</taxon>
        <taxon>Ecdysozoa</taxon>
        <taxon>Arthropoda</taxon>
        <taxon>Hexapoda</taxon>
        <taxon>Insecta</taxon>
        <taxon>Pterygota</taxon>
        <taxon>Neoptera</taxon>
        <taxon>Endopterygota</taxon>
        <taxon>Hymenoptera</taxon>
        <taxon>Apocrita</taxon>
        <taxon>Proctotrupomorpha</taxon>
        <taxon>Chalcidoidea</taxon>
        <taxon>Trichogrammatidae</taxon>
        <taxon>Trichogramma</taxon>
    </lineage>
</organism>
<evidence type="ECO:0000256" key="11">
    <source>
        <dbReference type="ARBA" id="ARBA00082544"/>
    </source>
</evidence>
<evidence type="ECO:0000256" key="7">
    <source>
        <dbReference type="ARBA" id="ARBA00023098"/>
    </source>
</evidence>
<keyword evidence="5" id="KW-1133">Transmembrane helix</keyword>
<dbReference type="Pfam" id="PF00106">
    <property type="entry name" value="adh_short"/>
    <property type="match status" value="1"/>
</dbReference>
<comment type="caution">
    <text evidence="13">The sequence shown here is derived from an EMBL/GenBank/DDBJ whole genome shotgun (WGS) entry which is preliminary data.</text>
</comment>
<feature type="region of interest" description="Disordered" evidence="12">
    <location>
        <begin position="164"/>
        <end position="186"/>
    </location>
</feature>
<evidence type="ECO:0000256" key="2">
    <source>
        <dbReference type="ARBA" id="ARBA00006484"/>
    </source>
</evidence>
<evidence type="ECO:0000256" key="9">
    <source>
        <dbReference type="ARBA" id="ARBA00059620"/>
    </source>
</evidence>
<proteinExistence type="inferred from homology"/>
<evidence type="ECO:0000313" key="14">
    <source>
        <dbReference type="Proteomes" id="UP001627154"/>
    </source>
</evidence>
<evidence type="ECO:0000256" key="6">
    <source>
        <dbReference type="ARBA" id="ARBA00023002"/>
    </source>
</evidence>
<dbReference type="PANTHER" id="PTHR24322:SF736">
    <property type="entry name" value="RETINOL DEHYDROGENASE 10"/>
    <property type="match status" value="1"/>
</dbReference>
<keyword evidence="6" id="KW-0560">Oxidoreductase</keyword>
<keyword evidence="14" id="KW-1185">Reference proteome</keyword>
<dbReference type="InterPro" id="IPR002347">
    <property type="entry name" value="SDR_fam"/>
</dbReference>
<dbReference type="SUPFAM" id="SSF51735">
    <property type="entry name" value="NAD(P)-binding Rossmann-fold domains"/>
    <property type="match status" value="1"/>
</dbReference>
<dbReference type="FunFam" id="3.40.50.720:FF:000131">
    <property type="entry name" value="Short-chain dehydrogenase/reductase 3"/>
    <property type="match status" value="1"/>
</dbReference>
<protein>
    <recommendedName>
        <fullName evidence="10">Short-chain dehydrogenase/reductase 3</fullName>
    </recommendedName>
    <alternativeName>
        <fullName evidence="11">Retinal short-chain dehydrogenase/reductase 1</fullName>
    </alternativeName>
</protein>
<evidence type="ECO:0000256" key="4">
    <source>
        <dbReference type="ARBA" id="ARBA00022857"/>
    </source>
</evidence>
<comment type="subcellular location">
    <subcellularLocation>
        <location evidence="1">Membrane</location>
        <topology evidence="1">Multi-pass membrane protein</topology>
    </subcellularLocation>
</comment>
<gene>
    <name evidence="13" type="ORF">TKK_005740</name>
</gene>
<dbReference type="Gene3D" id="3.40.50.720">
    <property type="entry name" value="NAD(P)-binding Rossmann-like Domain"/>
    <property type="match status" value="1"/>
</dbReference>
<evidence type="ECO:0000256" key="8">
    <source>
        <dbReference type="ARBA" id="ARBA00023136"/>
    </source>
</evidence>
<reference evidence="13 14" key="1">
    <citation type="journal article" date="2024" name="bioRxiv">
        <title>A reference genome for Trichogramma kaykai: A tiny desert-dwelling parasitoid wasp with competing sex-ratio distorters.</title>
        <authorList>
            <person name="Culotta J."/>
            <person name="Lindsey A.R."/>
        </authorList>
    </citation>
    <scope>NUCLEOTIDE SEQUENCE [LARGE SCALE GENOMIC DNA]</scope>
    <source>
        <strain evidence="13 14">KSX58</strain>
    </source>
</reference>
<accession>A0ABD2X7P7</accession>
<dbReference type="PANTHER" id="PTHR24322">
    <property type="entry name" value="PKSB"/>
    <property type="match status" value="1"/>
</dbReference>
<evidence type="ECO:0000256" key="1">
    <source>
        <dbReference type="ARBA" id="ARBA00004141"/>
    </source>
</evidence>
<evidence type="ECO:0000313" key="13">
    <source>
        <dbReference type="EMBL" id="KAL3401115.1"/>
    </source>
</evidence>
<keyword evidence="7" id="KW-0443">Lipid metabolism</keyword>
<comment type="function">
    <text evidence="9">Catalyzes the reduction of all-trans-retinal to all-trans-retinol in the presence of NADPH.</text>
</comment>
<dbReference type="InterPro" id="IPR036291">
    <property type="entry name" value="NAD(P)-bd_dom_sf"/>
</dbReference>
<dbReference type="AlphaFoldDB" id="A0ABD2X7P7"/>
<keyword evidence="8" id="KW-0472">Membrane</keyword>
<dbReference type="EMBL" id="JBJJXI010000049">
    <property type="protein sequence ID" value="KAL3401115.1"/>
    <property type="molecule type" value="Genomic_DNA"/>
</dbReference>
<dbReference type="Proteomes" id="UP001627154">
    <property type="component" value="Unassembled WGS sequence"/>
</dbReference>
<dbReference type="PRINTS" id="PR00081">
    <property type="entry name" value="GDHRDH"/>
</dbReference>
<evidence type="ECO:0000256" key="3">
    <source>
        <dbReference type="ARBA" id="ARBA00022692"/>
    </source>
</evidence>
<evidence type="ECO:0000256" key="5">
    <source>
        <dbReference type="ARBA" id="ARBA00022989"/>
    </source>
</evidence>